<feature type="region of interest" description="Disordered" evidence="5">
    <location>
        <begin position="24"/>
        <end position="140"/>
    </location>
</feature>
<keyword evidence="3 4" id="KW-0539">Nucleus</keyword>
<dbReference type="EMBL" id="JBAMMX010000016">
    <property type="protein sequence ID" value="KAK6925118.1"/>
    <property type="molecule type" value="Genomic_DNA"/>
</dbReference>
<evidence type="ECO:0000313" key="8">
    <source>
        <dbReference type="Proteomes" id="UP001370490"/>
    </source>
</evidence>
<dbReference type="PANTHER" id="PTHR31413:SF43">
    <property type="entry name" value="NINJA-FAMILY PROTEIN"/>
    <property type="match status" value="1"/>
</dbReference>
<dbReference type="InterPro" id="IPR032308">
    <property type="entry name" value="TDBD"/>
</dbReference>
<comment type="similarity">
    <text evidence="2 4">Belongs to the Ninja family.</text>
</comment>
<dbReference type="AlphaFoldDB" id="A0AAN8UY40"/>
<gene>
    <name evidence="7" type="ORF">RJ641_009444</name>
</gene>
<comment type="function">
    <text evidence="4">Acts as a negative regulator of abscisic acid (ABA) response.</text>
</comment>
<feature type="domain" description="Tify" evidence="6">
    <location>
        <begin position="269"/>
        <end position="295"/>
    </location>
</feature>
<dbReference type="GO" id="GO:0005634">
    <property type="term" value="C:nucleus"/>
    <property type="evidence" value="ECO:0007669"/>
    <property type="project" value="UniProtKB-SubCell"/>
</dbReference>
<name>A0AAN8UY40_9MAGN</name>
<evidence type="ECO:0000256" key="4">
    <source>
        <dbReference type="RuleBase" id="RU369029"/>
    </source>
</evidence>
<dbReference type="Pfam" id="PF16135">
    <property type="entry name" value="TDBD"/>
    <property type="match status" value="1"/>
</dbReference>
<sequence>MAAEGNNNNQPQPRPPRLVIDLTRRRVRQPIPNPEDVDLGLDFNIGSPIGQRPQNDNSPVLTPSSSSSSAESEVVSMDESDSKAVNGSPPLMTSPASPPTARASTSVLARRLLAARGMQRPRRTRSPTSPPMTPERAAIQNPGLYRAFLRMQEECMVPPSLPMHGRNNMNSARIPLAMPRLQIGSRSPEIRSTEVGAAEHTMTQQSSNMALPRNRRLFFDAESSARRNNSGIDAVDMMPSVTTVGNGPLGRRIEGFLYKFSSPEEVKLVCNCHGRVFSPAGFYKHAGGTDVPNPSRLRMGIR</sequence>
<evidence type="ECO:0000256" key="5">
    <source>
        <dbReference type="SAM" id="MobiDB-lite"/>
    </source>
</evidence>
<accession>A0AAN8UY40</accession>
<proteinExistence type="inferred from homology"/>
<evidence type="ECO:0000256" key="1">
    <source>
        <dbReference type="ARBA" id="ARBA00004123"/>
    </source>
</evidence>
<dbReference type="Proteomes" id="UP001370490">
    <property type="component" value="Unassembled WGS sequence"/>
</dbReference>
<comment type="caution">
    <text evidence="7">The sequence shown here is derived from an EMBL/GenBank/DDBJ whole genome shotgun (WGS) entry which is preliminary data.</text>
</comment>
<feature type="compositionally biased region" description="Low complexity" evidence="5">
    <location>
        <begin position="64"/>
        <end position="77"/>
    </location>
</feature>
<feature type="compositionally biased region" description="Polar residues" evidence="5">
    <location>
        <begin position="52"/>
        <end position="63"/>
    </location>
</feature>
<comment type="subcellular location">
    <subcellularLocation>
        <location evidence="1 4">Nucleus</location>
    </subcellularLocation>
</comment>
<evidence type="ECO:0000259" key="6">
    <source>
        <dbReference type="Pfam" id="PF16135"/>
    </source>
</evidence>
<evidence type="ECO:0000256" key="2">
    <source>
        <dbReference type="ARBA" id="ARBA00006081"/>
    </source>
</evidence>
<reference evidence="7 8" key="1">
    <citation type="submission" date="2023-12" db="EMBL/GenBank/DDBJ databases">
        <title>A high-quality genome assembly for Dillenia turbinata (Dilleniales).</title>
        <authorList>
            <person name="Chanderbali A."/>
        </authorList>
    </citation>
    <scope>NUCLEOTIDE SEQUENCE [LARGE SCALE GENOMIC DNA]</scope>
    <source>
        <strain evidence="7">LSX21</strain>
        <tissue evidence="7">Leaf</tissue>
    </source>
</reference>
<organism evidence="7 8">
    <name type="scientific">Dillenia turbinata</name>
    <dbReference type="NCBI Taxonomy" id="194707"/>
    <lineage>
        <taxon>Eukaryota</taxon>
        <taxon>Viridiplantae</taxon>
        <taxon>Streptophyta</taxon>
        <taxon>Embryophyta</taxon>
        <taxon>Tracheophyta</taxon>
        <taxon>Spermatophyta</taxon>
        <taxon>Magnoliopsida</taxon>
        <taxon>eudicotyledons</taxon>
        <taxon>Gunneridae</taxon>
        <taxon>Pentapetalae</taxon>
        <taxon>Dilleniales</taxon>
        <taxon>Dilleniaceae</taxon>
        <taxon>Dillenia</taxon>
    </lineage>
</organism>
<evidence type="ECO:0000313" key="7">
    <source>
        <dbReference type="EMBL" id="KAK6925118.1"/>
    </source>
</evidence>
<keyword evidence="8" id="KW-1185">Reference proteome</keyword>
<dbReference type="GO" id="GO:0007165">
    <property type="term" value="P:signal transduction"/>
    <property type="evidence" value="ECO:0007669"/>
    <property type="project" value="InterPro"/>
</dbReference>
<dbReference type="PANTHER" id="PTHR31413">
    <property type="entry name" value="AFP HOMOLOG 2"/>
    <property type="match status" value="1"/>
</dbReference>
<protein>
    <recommendedName>
        <fullName evidence="4">Ninja-family protein</fullName>
    </recommendedName>
    <alternativeName>
        <fullName evidence="4">ABI-binding protein</fullName>
    </alternativeName>
</protein>
<evidence type="ECO:0000256" key="3">
    <source>
        <dbReference type="ARBA" id="ARBA00023242"/>
    </source>
</evidence>
<dbReference type="InterPro" id="IPR031307">
    <property type="entry name" value="Ninja_fam"/>
</dbReference>
<dbReference type="GO" id="GO:0045892">
    <property type="term" value="P:negative regulation of DNA-templated transcription"/>
    <property type="evidence" value="ECO:0007669"/>
    <property type="project" value="TreeGrafter"/>
</dbReference>